<proteinExistence type="predicted"/>
<reference evidence="1" key="1">
    <citation type="journal article" date="2021" name="Proc. Natl. Acad. Sci. U.S.A.">
        <title>A Catalog of Tens of Thousands of Viruses from Human Metagenomes Reveals Hidden Associations with Chronic Diseases.</title>
        <authorList>
            <person name="Tisza M.J."/>
            <person name="Buck C.B."/>
        </authorList>
    </citation>
    <scope>NUCLEOTIDE SEQUENCE</scope>
    <source>
        <strain evidence="1">Ctj3P51</strain>
    </source>
</reference>
<dbReference type="EMBL" id="BK015217">
    <property type="protein sequence ID" value="DAD96486.1"/>
    <property type="molecule type" value="Genomic_DNA"/>
</dbReference>
<organism evidence="1">
    <name type="scientific">Myoviridae sp. ctj3P51</name>
    <dbReference type="NCBI Taxonomy" id="2826687"/>
    <lineage>
        <taxon>Viruses</taxon>
        <taxon>Duplodnaviria</taxon>
        <taxon>Heunggongvirae</taxon>
        <taxon>Uroviricota</taxon>
        <taxon>Caudoviricetes</taxon>
    </lineage>
</organism>
<accession>A0A8S5NP25</accession>
<sequence length="73" mass="7987">MGNIPNHSLKRRFVLNGVGLSPFSTIYPCEALTTPHVGFKGSFYTGTKPSKSCRIHLVVTIHGQLVCRRCTVG</sequence>
<name>A0A8S5NP25_9CAUD</name>
<protein>
    <submittedName>
        <fullName evidence="1">Uncharacterized protein</fullName>
    </submittedName>
</protein>
<evidence type="ECO:0000313" key="1">
    <source>
        <dbReference type="EMBL" id="DAD96486.1"/>
    </source>
</evidence>